<feature type="region of interest" description="Disordered" evidence="1">
    <location>
        <begin position="72"/>
        <end position="106"/>
    </location>
</feature>
<feature type="region of interest" description="Disordered" evidence="1">
    <location>
        <begin position="1"/>
        <end position="24"/>
    </location>
</feature>
<name>A0ABV0R0J6_9TELE</name>
<keyword evidence="3" id="KW-1185">Reference proteome</keyword>
<comment type="caution">
    <text evidence="2">The sequence shown here is derived from an EMBL/GenBank/DDBJ whole genome shotgun (WGS) entry which is preliminary data.</text>
</comment>
<protein>
    <submittedName>
        <fullName evidence="2">Uncharacterized protein</fullName>
    </submittedName>
</protein>
<dbReference type="EMBL" id="JAHRIN010028407">
    <property type="protein sequence ID" value="MEQ2201634.1"/>
    <property type="molecule type" value="Genomic_DNA"/>
</dbReference>
<evidence type="ECO:0000313" key="2">
    <source>
        <dbReference type="EMBL" id="MEQ2201634.1"/>
    </source>
</evidence>
<dbReference type="Proteomes" id="UP001434883">
    <property type="component" value="Unassembled WGS sequence"/>
</dbReference>
<evidence type="ECO:0000313" key="3">
    <source>
        <dbReference type="Proteomes" id="UP001434883"/>
    </source>
</evidence>
<dbReference type="Gene3D" id="6.10.250.2390">
    <property type="match status" value="1"/>
</dbReference>
<evidence type="ECO:0000256" key="1">
    <source>
        <dbReference type="SAM" id="MobiDB-lite"/>
    </source>
</evidence>
<accession>A0ABV0R0J6</accession>
<organism evidence="2 3">
    <name type="scientific">Xenoophorus captivus</name>
    <dbReference type="NCBI Taxonomy" id="1517983"/>
    <lineage>
        <taxon>Eukaryota</taxon>
        <taxon>Metazoa</taxon>
        <taxon>Chordata</taxon>
        <taxon>Craniata</taxon>
        <taxon>Vertebrata</taxon>
        <taxon>Euteleostomi</taxon>
        <taxon>Actinopterygii</taxon>
        <taxon>Neopterygii</taxon>
        <taxon>Teleostei</taxon>
        <taxon>Neoteleostei</taxon>
        <taxon>Acanthomorphata</taxon>
        <taxon>Ovalentaria</taxon>
        <taxon>Atherinomorphae</taxon>
        <taxon>Cyprinodontiformes</taxon>
        <taxon>Goodeidae</taxon>
        <taxon>Xenoophorus</taxon>
    </lineage>
</organism>
<gene>
    <name evidence="2" type="ORF">XENOCAPTIV_015455</name>
</gene>
<proteinExistence type="predicted"/>
<reference evidence="2 3" key="1">
    <citation type="submission" date="2021-06" db="EMBL/GenBank/DDBJ databases">
        <authorList>
            <person name="Palmer J.M."/>
        </authorList>
    </citation>
    <scope>NUCLEOTIDE SEQUENCE [LARGE SCALE GENOMIC DNA]</scope>
    <source>
        <strain evidence="2 3">XC_2019</strain>
        <tissue evidence="2">Muscle</tissue>
    </source>
</reference>
<sequence>MAHSCRWRFPARPGGSSNSGTGRRAGRIRVTAFLRSVSGTQPNAAGLGPGFDAALQVSSVIRSNLQKFRDVLGESSDSSGAEVSPRLSREHGLDSSETPGPVDGPCDVGVCSRQRTTIFLLHDVQHAFIAAGISKGVGRPPPSPPNGTTLGVELVPDPPIHGFIRLQQAGEGLSPLLSELPDWEKGGNCVVFLSLCVAFGWGRGVPRTLSLSPIAMSGRVIFVFYFD</sequence>